<organism evidence="2 3">
    <name type="scientific">Bordetella genomosp. 4</name>
    <dbReference type="NCBI Taxonomy" id="463044"/>
    <lineage>
        <taxon>Bacteria</taxon>
        <taxon>Pseudomonadati</taxon>
        <taxon>Pseudomonadota</taxon>
        <taxon>Betaproteobacteria</taxon>
        <taxon>Burkholderiales</taxon>
        <taxon>Alcaligenaceae</taxon>
        <taxon>Bordetella</taxon>
    </lineage>
</organism>
<sequence length="245" mass="27168">MYRFKAFGKVRCNLRRWPAALVATMIVVAVAHAAETSALSELSLPPGSTQTSLGGRMRLFGTPIDIRVFDIPLPIAQAARAVGERYPSLSDMGLYPQRVVLSGHVANQFWVVNFESNGPRHTRGSLSILTETEFPSQSAAQKNTAPNRELMSSFSWWPADARLRLRLEQDEGRGRNSTQIWTSTSSAESVWSAIRQGLQQERWQAETDTPHTSLWRRKHSLLHISITAIDGGAGILLLHHDGAKS</sequence>
<dbReference type="OrthoDB" id="8655405at2"/>
<evidence type="ECO:0000313" key="2">
    <source>
        <dbReference type="EMBL" id="OZI57691.1"/>
    </source>
</evidence>
<feature type="signal peptide" evidence="1">
    <location>
        <begin position="1"/>
        <end position="33"/>
    </location>
</feature>
<name>A0A261U7X1_9BORD</name>
<reference evidence="2 3" key="1">
    <citation type="submission" date="2017-05" db="EMBL/GenBank/DDBJ databases">
        <title>Complete and WGS of Bordetella genogroups.</title>
        <authorList>
            <person name="Spilker T."/>
            <person name="LiPuma J."/>
        </authorList>
    </citation>
    <scope>NUCLEOTIDE SEQUENCE [LARGE SCALE GENOMIC DNA]</scope>
    <source>
        <strain evidence="2 3">AU9919</strain>
    </source>
</reference>
<dbReference type="Proteomes" id="UP000216885">
    <property type="component" value="Unassembled WGS sequence"/>
</dbReference>
<gene>
    <name evidence="2" type="ORF">CAL20_09970</name>
</gene>
<protein>
    <submittedName>
        <fullName evidence="2">Uncharacterized protein</fullName>
    </submittedName>
</protein>
<keyword evidence="1" id="KW-0732">Signal</keyword>
<dbReference type="RefSeq" id="WP_094820580.1">
    <property type="nucleotide sequence ID" value="NZ_NEVO01000005.1"/>
</dbReference>
<feature type="chain" id="PRO_5011972228" evidence="1">
    <location>
        <begin position="34"/>
        <end position="245"/>
    </location>
</feature>
<proteinExistence type="predicted"/>
<keyword evidence="3" id="KW-1185">Reference proteome</keyword>
<evidence type="ECO:0000313" key="3">
    <source>
        <dbReference type="Proteomes" id="UP000216885"/>
    </source>
</evidence>
<dbReference type="EMBL" id="NEVQ01000012">
    <property type="protein sequence ID" value="OZI57691.1"/>
    <property type="molecule type" value="Genomic_DNA"/>
</dbReference>
<evidence type="ECO:0000256" key="1">
    <source>
        <dbReference type="SAM" id="SignalP"/>
    </source>
</evidence>
<accession>A0A261U7X1</accession>
<comment type="caution">
    <text evidence="2">The sequence shown here is derived from an EMBL/GenBank/DDBJ whole genome shotgun (WGS) entry which is preliminary data.</text>
</comment>
<dbReference type="AlphaFoldDB" id="A0A261U7X1"/>